<sequence>MSPTDEARMLREVAIDDIWDGFVSLMDRSDSSEEDFHQYMVKYPALIPIWLPQDNVVYSKFRLGSQHVADFAFCRDDSPGFLWHFIKIERPKDPLFK</sequence>
<comment type="caution">
    <text evidence="1">The sequence shown here is derived from an EMBL/GenBank/DDBJ whole genome shotgun (WGS) entry which is preliminary data.</text>
</comment>
<evidence type="ECO:0000313" key="2">
    <source>
        <dbReference type="Proteomes" id="UP000193335"/>
    </source>
</evidence>
<gene>
    <name evidence="1" type="ORF">BSZ19_26000</name>
</gene>
<proteinExistence type="predicted"/>
<dbReference type="Proteomes" id="UP000193335">
    <property type="component" value="Unassembled WGS sequence"/>
</dbReference>
<name>A0A1Y2JMZ6_BRAJP</name>
<evidence type="ECO:0000313" key="1">
    <source>
        <dbReference type="EMBL" id="OSJ30005.1"/>
    </source>
</evidence>
<dbReference type="AlphaFoldDB" id="A0A1Y2JMZ6"/>
<dbReference type="EMBL" id="NAFL01000263">
    <property type="protein sequence ID" value="OSJ30005.1"/>
    <property type="molecule type" value="Genomic_DNA"/>
</dbReference>
<accession>A0A1Y2JMZ6</accession>
<reference evidence="1 2" key="1">
    <citation type="submission" date="2017-03" db="EMBL/GenBank/DDBJ databases">
        <title>Whole genome sequences of fourteen strains of Bradyrhizobium canariense and one strain of Bradyrhizobium japonicum isolated from Lupinus (Papilionoideae: Genisteae) species in Algeria.</title>
        <authorList>
            <person name="Crovadore J."/>
            <person name="Chekireb D."/>
            <person name="Brachmann A."/>
            <person name="Chablais R."/>
            <person name="Cochard B."/>
            <person name="Lefort F."/>
        </authorList>
    </citation>
    <scope>NUCLEOTIDE SEQUENCE [LARGE SCALE GENOMIC DNA]</scope>
    <source>
        <strain evidence="1 2">UBMA197</strain>
    </source>
</reference>
<protein>
    <submittedName>
        <fullName evidence="1">Uncharacterized protein</fullName>
    </submittedName>
</protein>
<organism evidence="1 2">
    <name type="scientific">Bradyrhizobium japonicum</name>
    <dbReference type="NCBI Taxonomy" id="375"/>
    <lineage>
        <taxon>Bacteria</taxon>
        <taxon>Pseudomonadati</taxon>
        <taxon>Pseudomonadota</taxon>
        <taxon>Alphaproteobacteria</taxon>
        <taxon>Hyphomicrobiales</taxon>
        <taxon>Nitrobacteraceae</taxon>
        <taxon>Bradyrhizobium</taxon>
    </lineage>
</organism>